<dbReference type="Proteomes" id="UP000471052">
    <property type="component" value="Unassembled WGS sequence"/>
</dbReference>
<dbReference type="PROSITE" id="PS50263">
    <property type="entry name" value="CN_HYDROLASE"/>
    <property type="match status" value="1"/>
</dbReference>
<evidence type="ECO:0000256" key="1">
    <source>
        <dbReference type="ARBA" id="ARBA00010613"/>
    </source>
</evidence>
<evidence type="ECO:0000313" key="4">
    <source>
        <dbReference type="Proteomes" id="UP000471052"/>
    </source>
</evidence>
<dbReference type="PANTHER" id="PTHR23088:SF27">
    <property type="entry name" value="DEAMINATED GLUTATHIONE AMIDASE"/>
    <property type="match status" value="1"/>
</dbReference>
<name>A0A6N7X3I6_STRAY</name>
<gene>
    <name evidence="3" type="ORF">FYJ82_01885</name>
</gene>
<dbReference type="GO" id="GO:0016787">
    <property type="term" value="F:hydrolase activity"/>
    <property type="evidence" value="ECO:0007669"/>
    <property type="project" value="UniProtKB-KW"/>
</dbReference>
<dbReference type="Pfam" id="PF00795">
    <property type="entry name" value="CN_hydrolase"/>
    <property type="match status" value="1"/>
</dbReference>
<dbReference type="AlphaFoldDB" id="A0A6N7X3I6"/>
<dbReference type="InterPro" id="IPR003010">
    <property type="entry name" value="C-N_Hydrolase"/>
</dbReference>
<dbReference type="InterPro" id="IPR036526">
    <property type="entry name" value="C-N_Hydrolase_sf"/>
</dbReference>
<organism evidence="3 4">
    <name type="scientific">Streptococcus alactolyticus</name>
    <dbReference type="NCBI Taxonomy" id="29389"/>
    <lineage>
        <taxon>Bacteria</taxon>
        <taxon>Bacillati</taxon>
        <taxon>Bacillota</taxon>
        <taxon>Bacilli</taxon>
        <taxon>Lactobacillales</taxon>
        <taxon>Streptococcaceae</taxon>
        <taxon>Streptococcus</taxon>
    </lineage>
</organism>
<keyword evidence="3" id="KW-0378">Hydrolase</keyword>
<dbReference type="CDD" id="cd07583">
    <property type="entry name" value="nitrilase_5"/>
    <property type="match status" value="1"/>
</dbReference>
<accession>A0A6N7X3I6</accession>
<sequence length="260" mass="29081">MKVALIQMAIREGQPKQNTKTVLALLEKAVLDEPDVIVLPEMWNTGYALSQLADLADDNGERTKTLLRAFAKKHHVNIVAGSVATKKKDSFFNTTYIFDRTGQVIVDYDKIHLFGLMGEDQFLQAGHQPSTFVLDGIQAASVICYDIRFPEWIRTLMSGGAKVLFVVAEWPTERVAQWEILLRARAVENQAFVVAVNRVGKGDLDSFSGHSLVINPLGEVILQVPDNQEGVFSTCLDWSEVEKVRGQIPVFADRKPQLYH</sequence>
<dbReference type="PANTHER" id="PTHR23088">
    <property type="entry name" value="NITRILASE-RELATED"/>
    <property type="match status" value="1"/>
</dbReference>
<protein>
    <submittedName>
        <fullName evidence="3">Carbon-nitrogen family hydrolase</fullName>
    </submittedName>
</protein>
<dbReference type="PROSITE" id="PS01227">
    <property type="entry name" value="UPF0012"/>
    <property type="match status" value="1"/>
</dbReference>
<dbReference type="InterPro" id="IPR001110">
    <property type="entry name" value="UPF0012_CS"/>
</dbReference>
<evidence type="ECO:0000313" key="3">
    <source>
        <dbReference type="EMBL" id="MST53199.1"/>
    </source>
</evidence>
<comment type="similarity">
    <text evidence="1">Belongs to the carbon-nitrogen hydrolase superfamily. NIT1/NIT2 family.</text>
</comment>
<dbReference type="RefSeq" id="WP_154454407.1">
    <property type="nucleotide sequence ID" value="NZ_JALFHL010000013.1"/>
</dbReference>
<comment type="caution">
    <text evidence="3">The sequence shown here is derived from an EMBL/GenBank/DDBJ whole genome shotgun (WGS) entry which is preliminary data.</text>
</comment>
<reference evidence="3 4" key="1">
    <citation type="submission" date="2019-08" db="EMBL/GenBank/DDBJ databases">
        <title>In-depth cultivation of the pig gut microbiome towards novel bacterial diversity and tailored functional studies.</title>
        <authorList>
            <person name="Wylensek D."/>
            <person name="Hitch T.C.A."/>
            <person name="Clavel T."/>
        </authorList>
    </citation>
    <scope>NUCLEOTIDE SEQUENCE [LARGE SCALE GENOMIC DNA]</scope>
    <source>
        <strain evidence="3 4">BL-178-WT-3A</strain>
    </source>
</reference>
<dbReference type="OrthoDB" id="9811121at2"/>
<dbReference type="SUPFAM" id="SSF56317">
    <property type="entry name" value="Carbon-nitrogen hydrolase"/>
    <property type="match status" value="1"/>
</dbReference>
<dbReference type="Gene3D" id="3.60.110.10">
    <property type="entry name" value="Carbon-nitrogen hydrolase"/>
    <property type="match status" value="1"/>
</dbReference>
<evidence type="ECO:0000259" key="2">
    <source>
        <dbReference type="PROSITE" id="PS50263"/>
    </source>
</evidence>
<dbReference type="EMBL" id="VUNP01000005">
    <property type="protein sequence ID" value="MST53199.1"/>
    <property type="molecule type" value="Genomic_DNA"/>
</dbReference>
<proteinExistence type="inferred from homology"/>
<feature type="domain" description="CN hydrolase" evidence="2">
    <location>
        <begin position="1"/>
        <end position="238"/>
    </location>
</feature>